<protein>
    <submittedName>
        <fullName evidence="1">Unannotated protein</fullName>
    </submittedName>
</protein>
<proteinExistence type="predicted"/>
<dbReference type="EMBL" id="CAFBNE010000013">
    <property type="protein sequence ID" value="CAB4936703.1"/>
    <property type="molecule type" value="Genomic_DNA"/>
</dbReference>
<evidence type="ECO:0000313" key="1">
    <source>
        <dbReference type="EMBL" id="CAB4936703.1"/>
    </source>
</evidence>
<dbReference type="GO" id="GO:0006355">
    <property type="term" value="P:regulation of DNA-templated transcription"/>
    <property type="evidence" value="ECO:0007669"/>
    <property type="project" value="InterPro"/>
</dbReference>
<dbReference type="AlphaFoldDB" id="A0A6J7J048"/>
<organism evidence="1">
    <name type="scientific">freshwater metagenome</name>
    <dbReference type="NCBI Taxonomy" id="449393"/>
    <lineage>
        <taxon>unclassified sequences</taxon>
        <taxon>metagenomes</taxon>
        <taxon>ecological metagenomes</taxon>
    </lineage>
</organism>
<dbReference type="SUPFAM" id="SSF47598">
    <property type="entry name" value="Ribbon-helix-helix"/>
    <property type="match status" value="1"/>
</dbReference>
<reference evidence="1" key="1">
    <citation type="submission" date="2020-05" db="EMBL/GenBank/DDBJ databases">
        <authorList>
            <person name="Chiriac C."/>
            <person name="Salcher M."/>
            <person name="Ghai R."/>
            <person name="Kavagutti S V."/>
        </authorList>
    </citation>
    <scope>NUCLEOTIDE SEQUENCE</scope>
</reference>
<accession>A0A6J7J048</accession>
<gene>
    <name evidence="1" type="ORF">UFOPK3772_00616</name>
</gene>
<name>A0A6J7J048_9ZZZZ</name>
<dbReference type="InterPro" id="IPR010985">
    <property type="entry name" value="Ribbon_hlx_hlx"/>
</dbReference>
<sequence>MKTTVEINDALLEEIKDLAHREGCSMKSLLEEGLHEVLRSRSRVRPYIWRDASVPGALTAEAANMTWQEILDLSRGDRL</sequence>